<dbReference type="InterPro" id="IPR009061">
    <property type="entry name" value="DNA-bd_dom_put_sf"/>
</dbReference>
<dbReference type="Pfam" id="PF12728">
    <property type="entry name" value="HTH_17"/>
    <property type="match status" value="1"/>
</dbReference>
<reference evidence="2 3" key="1">
    <citation type="submission" date="2020-07" db="EMBL/GenBank/DDBJ databases">
        <title>Sequencing the genomes of 1000 actinobacteria strains.</title>
        <authorList>
            <person name="Klenk H.-P."/>
        </authorList>
    </citation>
    <scope>NUCLEOTIDE SEQUENCE [LARGE SCALE GENOMIC DNA]</scope>
    <source>
        <strain evidence="2 3">DSM 103164</strain>
    </source>
</reference>
<dbReference type="NCBIfam" id="TIGR01764">
    <property type="entry name" value="excise"/>
    <property type="match status" value="1"/>
</dbReference>
<evidence type="ECO:0000313" key="3">
    <source>
        <dbReference type="Proteomes" id="UP000527616"/>
    </source>
</evidence>
<proteinExistence type="predicted"/>
<protein>
    <submittedName>
        <fullName evidence="2">Excisionase family DNA binding protein</fullName>
    </submittedName>
</protein>
<dbReference type="EMBL" id="JACBZS010000001">
    <property type="protein sequence ID" value="NYI71874.1"/>
    <property type="molecule type" value="Genomic_DNA"/>
</dbReference>
<organism evidence="2 3">
    <name type="scientific">Naumannella cuiyingiana</name>
    <dbReference type="NCBI Taxonomy" id="1347891"/>
    <lineage>
        <taxon>Bacteria</taxon>
        <taxon>Bacillati</taxon>
        <taxon>Actinomycetota</taxon>
        <taxon>Actinomycetes</taxon>
        <taxon>Propionibacteriales</taxon>
        <taxon>Propionibacteriaceae</taxon>
        <taxon>Naumannella</taxon>
    </lineage>
</organism>
<evidence type="ECO:0000313" key="2">
    <source>
        <dbReference type="EMBL" id="NYI71874.1"/>
    </source>
</evidence>
<gene>
    <name evidence="2" type="ORF">GGQ54_002434</name>
</gene>
<dbReference type="Proteomes" id="UP000527616">
    <property type="component" value="Unassembled WGS sequence"/>
</dbReference>
<comment type="caution">
    <text evidence="2">The sequence shown here is derived from an EMBL/GenBank/DDBJ whole genome shotgun (WGS) entry which is preliminary data.</text>
</comment>
<dbReference type="SUPFAM" id="SSF46955">
    <property type="entry name" value="Putative DNA-binding domain"/>
    <property type="match status" value="1"/>
</dbReference>
<dbReference type="AlphaFoldDB" id="A0A7Z0DAN9"/>
<sequence>MTARPLDQQTYVPTDEDKVADILSFIKAHEDAPGNRPTDRYFLAGPREGDHVELPESVYRAVLQVVEAMAAGKAVTVAPQNQLLTTQQAADLLGVSRPTVIKLIDSGELPAETPGTRRRMIKLDDVLACKNRRREAQYAALMEIATDDIYAPDEEPELTAEQVEQVRAAIAARRRAKRND</sequence>
<accession>A0A7Z0DAN9</accession>
<keyword evidence="3" id="KW-1185">Reference proteome</keyword>
<dbReference type="GO" id="GO:0003677">
    <property type="term" value="F:DNA binding"/>
    <property type="evidence" value="ECO:0007669"/>
    <property type="project" value="InterPro"/>
</dbReference>
<dbReference type="RefSeq" id="WP_179445641.1">
    <property type="nucleotide sequence ID" value="NZ_JACBZS010000001.1"/>
</dbReference>
<dbReference type="InterPro" id="IPR010093">
    <property type="entry name" value="SinI_DNA-bd"/>
</dbReference>
<evidence type="ECO:0000259" key="1">
    <source>
        <dbReference type="Pfam" id="PF12728"/>
    </source>
</evidence>
<name>A0A7Z0DAN9_9ACTN</name>
<dbReference type="InterPro" id="IPR041657">
    <property type="entry name" value="HTH_17"/>
</dbReference>
<feature type="domain" description="Helix-turn-helix" evidence="1">
    <location>
        <begin position="83"/>
        <end position="133"/>
    </location>
</feature>